<feature type="transmembrane region" description="Helical" evidence="7">
    <location>
        <begin position="20"/>
        <end position="42"/>
    </location>
</feature>
<reference evidence="10 11" key="1">
    <citation type="submission" date="2016-10" db="EMBL/GenBank/DDBJ databases">
        <authorList>
            <person name="de Groot N.N."/>
        </authorList>
    </citation>
    <scope>NUCLEOTIDE SEQUENCE [LARGE SCALE GENOMIC DNA]</scope>
    <source>
        <strain evidence="10 11">DSM 28129</strain>
    </source>
</reference>
<dbReference type="AlphaFoldDB" id="A0A1G7FUF5"/>
<dbReference type="PROSITE" id="PS50885">
    <property type="entry name" value="HAMP"/>
    <property type="match status" value="1"/>
</dbReference>
<evidence type="ECO:0000256" key="5">
    <source>
        <dbReference type="ARBA" id="ARBA00029447"/>
    </source>
</evidence>
<keyword evidence="7" id="KW-1133">Transmembrane helix</keyword>
<comment type="subcellular location">
    <subcellularLocation>
        <location evidence="1">Cell membrane</location>
    </subcellularLocation>
</comment>
<feature type="transmembrane region" description="Helical" evidence="7">
    <location>
        <begin position="62"/>
        <end position="83"/>
    </location>
</feature>
<name>A0A1G7FUF5_9BACL</name>
<evidence type="ECO:0000256" key="1">
    <source>
        <dbReference type="ARBA" id="ARBA00004236"/>
    </source>
</evidence>
<evidence type="ECO:0000256" key="2">
    <source>
        <dbReference type="ARBA" id="ARBA00022475"/>
    </source>
</evidence>
<dbReference type="GO" id="GO:0007165">
    <property type="term" value="P:signal transduction"/>
    <property type="evidence" value="ECO:0007669"/>
    <property type="project" value="UniProtKB-KW"/>
</dbReference>
<sequence>MDLKEKILNKTIYSIKFKLIIAVVIVQCLSSYIGQGVNMAMLRARHTFEDIGISTYLFDGSVGIFISTVISICISIFIIVYIYDRLVLKRLRKVLRFTKELGNGVLSEKLNFKGNDDISRLGNSLDKAASNIKLLVSEIMGASNKINLSSGDILALVSSSHESISTINETSSILSHDAFQLIDTAHQADSSINSIKKAMDELLQRVKVGAESANEMESSAYQMKLKVTNSLEKAKATNSEIQEKIQNAIKAGEIVDEIILMSDSIKNISEQINLLSLNASIEAARAGEHGKGFAVVASEVKKLAGQSADTIANVDNLVNQVREVFNKLTMSSQDLLHYIKHIVKEDYELLLQNGDQYQKDAKIISRVTEEVTYSAELVSNSIEAISKVINQVVDVSGKTSNSTEKINTSLSEINVIMDGSKNSVEGQVNLVEHLKKSVEKFEI</sequence>
<dbReference type="SUPFAM" id="SSF58104">
    <property type="entry name" value="Methyl-accepting chemotaxis protein (MCP) signaling domain"/>
    <property type="match status" value="1"/>
</dbReference>
<evidence type="ECO:0000313" key="11">
    <source>
        <dbReference type="Proteomes" id="UP000198972"/>
    </source>
</evidence>
<protein>
    <submittedName>
        <fullName evidence="10">Methyl-accepting chemotaxis protein</fullName>
    </submittedName>
</protein>
<dbReference type="SMART" id="SM00283">
    <property type="entry name" value="MA"/>
    <property type="match status" value="1"/>
</dbReference>
<dbReference type="PANTHER" id="PTHR32089:SF112">
    <property type="entry name" value="LYSOZYME-LIKE PROTEIN-RELATED"/>
    <property type="match status" value="1"/>
</dbReference>
<evidence type="ECO:0000256" key="7">
    <source>
        <dbReference type="SAM" id="Phobius"/>
    </source>
</evidence>
<evidence type="ECO:0000256" key="6">
    <source>
        <dbReference type="PROSITE-ProRule" id="PRU00284"/>
    </source>
</evidence>
<evidence type="ECO:0000259" key="9">
    <source>
        <dbReference type="PROSITE" id="PS50885"/>
    </source>
</evidence>
<gene>
    <name evidence="10" type="ORF">SAMN04488542_102154</name>
</gene>
<organism evidence="10 11">
    <name type="scientific">Fontibacillus panacisegetis</name>
    <dbReference type="NCBI Taxonomy" id="670482"/>
    <lineage>
        <taxon>Bacteria</taxon>
        <taxon>Bacillati</taxon>
        <taxon>Bacillota</taxon>
        <taxon>Bacilli</taxon>
        <taxon>Bacillales</taxon>
        <taxon>Paenibacillaceae</taxon>
        <taxon>Fontibacillus</taxon>
    </lineage>
</organism>
<dbReference type="Pfam" id="PF00015">
    <property type="entry name" value="MCPsignal"/>
    <property type="match status" value="1"/>
</dbReference>
<evidence type="ECO:0000259" key="8">
    <source>
        <dbReference type="PROSITE" id="PS50111"/>
    </source>
</evidence>
<feature type="domain" description="HAMP" evidence="9">
    <location>
        <begin position="85"/>
        <end position="137"/>
    </location>
</feature>
<proteinExistence type="inferred from homology"/>
<comment type="similarity">
    <text evidence="5">Belongs to the methyl-accepting chemotaxis (MCP) protein family.</text>
</comment>
<keyword evidence="2" id="KW-1003">Cell membrane</keyword>
<evidence type="ECO:0000256" key="3">
    <source>
        <dbReference type="ARBA" id="ARBA00023136"/>
    </source>
</evidence>
<dbReference type="PANTHER" id="PTHR32089">
    <property type="entry name" value="METHYL-ACCEPTING CHEMOTAXIS PROTEIN MCPB"/>
    <property type="match status" value="1"/>
</dbReference>
<keyword evidence="11" id="KW-1185">Reference proteome</keyword>
<dbReference type="GO" id="GO:0005886">
    <property type="term" value="C:plasma membrane"/>
    <property type="evidence" value="ECO:0007669"/>
    <property type="project" value="UniProtKB-SubCell"/>
</dbReference>
<keyword evidence="7" id="KW-0812">Transmembrane</keyword>
<keyword evidence="3 7" id="KW-0472">Membrane</keyword>
<dbReference type="InterPro" id="IPR003660">
    <property type="entry name" value="HAMP_dom"/>
</dbReference>
<dbReference type="Gene3D" id="6.10.340.10">
    <property type="match status" value="1"/>
</dbReference>
<evidence type="ECO:0000256" key="4">
    <source>
        <dbReference type="ARBA" id="ARBA00023224"/>
    </source>
</evidence>
<dbReference type="OrthoDB" id="9760371at2"/>
<dbReference type="Gene3D" id="1.10.287.950">
    <property type="entry name" value="Methyl-accepting chemotaxis protein"/>
    <property type="match status" value="1"/>
</dbReference>
<dbReference type="EMBL" id="FNBG01000002">
    <property type="protein sequence ID" value="SDE79550.1"/>
    <property type="molecule type" value="Genomic_DNA"/>
</dbReference>
<accession>A0A1G7FUF5</accession>
<dbReference type="Proteomes" id="UP000198972">
    <property type="component" value="Unassembled WGS sequence"/>
</dbReference>
<dbReference type="PROSITE" id="PS50111">
    <property type="entry name" value="CHEMOTAXIS_TRANSDUC_2"/>
    <property type="match status" value="1"/>
</dbReference>
<feature type="domain" description="Methyl-accepting transducer" evidence="8">
    <location>
        <begin position="163"/>
        <end position="407"/>
    </location>
</feature>
<dbReference type="STRING" id="670482.SAMN04488542_102154"/>
<evidence type="ECO:0000313" key="10">
    <source>
        <dbReference type="EMBL" id="SDE79550.1"/>
    </source>
</evidence>
<dbReference type="InterPro" id="IPR004089">
    <property type="entry name" value="MCPsignal_dom"/>
</dbReference>
<keyword evidence="4 6" id="KW-0807">Transducer</keyword>